<gene>
    <name evidence="7" type="ORF">CLV41_10134</name>
</gene>
<dbReference type="GO" id="GO:0051537">
    <property type="term" value="F:2 iron, 2 sulfur cluster binding"/>
    <property type="evidence" value="ECO:0007669"/>
    <property type="project" value="UniProtKB-KW"/>
</dbReference>
<keyword evidence="5" id="KW-0411">Iron-sulfur</keyword>
<dbReference type="InterPro" id="IPR001041">
    <property type="entry name" value="2Fe-2S_ferredoxin-type"/>
</dbReference>
<name>A0A2S3V0V2_9HYPH</name>
<dbReference type="Proteomes" id="UP000236959">
    <property type="component" value="Unassembled WGS sequence"/>
</dbReference>
<dbReference type="SUPFAM" id="SSF54292">
    <property type="entry name" value="2Fe-2S ferredoxin-like"/>
    <property type="match status" value="1"/>
</dbReference>
<comment type="caution">
    <text evidence="7">The sequence shown here is derived from an EMBL/GenBank/DDBJ whole genome shotgun (WGS) entry which is preliminary data.</text>
</comment>
<dbReference type="PROSITE" id="PS00197">
    <property type="entry name" value="2FE2S_FER_1"/>
    <property type="match status" value="1"/>
</dbReference>
<sequence>MADQQSTEGITVTLNGGQTTISGHDTLPLLHVLREVLGLKGTRFGCGQGTCGACTVIVEGKAVTSCDLPLEAVRGKRIETVECLAAGGATHPLAEAVLACQAAQCGYCLPGILMAAKALLDREPDAPDARIREALDDNLCRCGAHLRILRAVRLAGEVMTAATDR</sequence>
<dbReference type="PROSITE" id="PS51085">
    <property type="entry name" value="2FE2S_FER_2"/>
    <property type="match status" value="1"/>
</dbReference>
<dbReference type="PANTHER" id="PTHR44379:SF2">
    <property type="entry name" value="BLR6218 PROTEIN"/>
    <property type="match status" value="1"/>
</dbReference>
<evidence type="ECO:0000256" key="1">
    <source>
        <dbReference type="ARBA" id="ARBA00022714"/>
    </source>
</evidence>
<dbReference type="InterPro" id="IPR036884">
    <property type="entry name" value="2Fe-2S-bd_dom_sf"/>
</dbReference>
<evidence type="ECO:0000313" key="8">
    <source>
        <dbReference type="Proteomes" id="UP000236959"/>
    </source>
</evidence>
<dbReference type="EMBL" id="PPCN01000001">
    <property type="protein sequence ID" value="POF33586.1"/>
    <property type="molecule type" value="Genomic_DNA"/>
</dbReference>
<protein>
    <submittedName>
        <fullName evidence="7">Nicotinate dehydrogenase subunit A</fullName>
    </submittedName>
</protein>
<dbReference type="InterPro" id="IPR002888">
    <property type="entry name" value="2Fe-2S-bd"/>
</dbReference>
<evidence type="ECO:0000256" key="4">
    <source>
        <dbReference type="ARBA" id="ARBA00023004"/>
    </source>
</evidence>
<keyword evidence="8" id="KW-1185">Reference proteome</keyword>
<organism evidence="7 8">
    <name type="scientific">Roseibium marinum</name>
    <dbReference type="NCBI Taxonomy" id="281252"/>
    <lineage>
        <taxon>Bacteria</taxon>
        <taxon>Pseudomonadati</taxon>
        <taxon>Pseudomonadota</taxon>
        <taxon>Alphaproteobacteria</taxon>
        <taxon>Hyphomicrobiales</taxon>
        <taxon>Stappiaceae</taxon>
        <taxon>Roseibium</taxon>
    </lineage>
</organism>
<evidence type="ECO:0000256" key="5">
    <source>
        <dbReference type="ARBA" id="ARBA00023014"/>
    </source>
</evidence>
<evidence type="ECO:0000256" key="3">
    <source>
        <dbReference type="ARBA" id="ARBA00023002"/>
    </source>
</evidence>
<dbReference type="AlphaFoldDB" id="A0A2S3V0V2"/>
<proteinExistence type="predicted"/>
<dbReference type="InterPro" id="IPR036010">
    <property type="entry name" value="2Fe-2S_ferredoxin-like_sf"/>
</dbReference>
<dbReference type="Gene3D" id="1.10.150.120">
    <property type="entry name" value="[2Fe-2S]-binding domain"/>
    <property type="match status" value="1"/>
</dbReference>
<dbReference type="Pfam" id="PF01799">
    <property type="entry name" value="Fer2_2"/>
    <property type="match status" value="1"/>
</dbReference>
<dbReference type="InterPro" id="IPR006058">
    <property type="entry name" value="2Fe2S_fd_BS"/>
</dbReference>
<keyword evidence="2" id="KW-0479">Metal-binding</keyword>
<dbReference type="InterPro" id="IPR012675">
    <property type="entry name" value="Beta-grasp_dom_sf"/>
</dbReference>
<evidence type="ECO:0000313" key="7">
    <source>
        <dbReference type="EMBL" id="POF33586.1"/>
    </source>
</evidence>
<keyword evidence="1" id="KW-0001">2Fe-2S</keyword>
<feature type="domain" description="2Fe-2S ferredoxin-type" evidence="6">
    <location>
        <begin position="8"/>
        <end position="84"/>
    </location>
</feature>
<dbReference type="RefSeq" id="WP_103220280.1">
    <property type="nucleotide sequence ID" value="NZ_PPCN01000001.1"/>
</dbReference>
<keyword evidence="3" id="KW-0560">Oxidoreductase</keyword>
<dbReference type="Gene3D" id="3.10.20.30">
    <property type="match status" value="1"/>
</dbReference>
<evidence type="ECO:0000256" key="2">
    <source>
        <dbReference type="ARBA" id="ARBA00022723"/>
    </source>
</evidence>
<dbReference type="OrthoDB" id="9792018at2"/>
<dbReference type="Pfam" id="PF00111">
    <property type="entry name" value="Fer2"/>
    <property type="match status" value="1"/>
</dbReference>
<evidence type="ECO:0000259" key="6">
    <source>
        <dbReference type="PROSITE" id="PS51085"/>
    </source>
</evidence>
<dbReference type="GO" id="GO:0046872">
    <property type="term" value="F:metal ion binding"/>
    <property type="evidence" value="ECO:0007669"/>
    <property type="project" value="UniProtKB-KW"/>
</dbReference>
<dbReference type="InterPro" id="IPR051452">
    <property type="entry name" value="Diverse_Oxidoreductases"/>
</dbReference>
<dbReference type="SUPFAM" id="SSF47741">
    <property type="entry name" value="CO dehydrogenase ISP C-domain like"/>
    <property type="match status" value="1"/>
</dbReference>
<dbReference type="PANTHER" id="PTHR44379">
    <property type="entry name" value="OXIDOREDUCTASE WITH IRON-SULFUR SUBUNIT"/>
    <property type="match status" value="1"/>
</dbReference>
<dbReference type="GO" id="GO:0016491">
    <property type="term" value="F:oxidoreductase activity"/>
    <property type="evidence" value="ECO:0007669"/>
    <property type="project" value="UniProtKB-KW"/>
</dbReference>
<reference evidence="7 8" key="1">
    <citation type="submission" date="2018-01" db="EMBL/GenBank/DDBJ databases">
        <title>Genomic Encyclopedia of Archaeal and Bacterial Type Strains, Phase II (KMG-II): from individual species to whole genera.</title>
        <authorList>
            <person name="Goeker M."/>
        </authorList>
    </citation>
    <scope>NUCLEOTIDE SEQUENCE [LARGE SCALE GENOMIC DNA]</scope>
    <source>
        <strain evidence="7 8">DSM 17023</strain>
    </source>
</reference>
<keyword evidence="4" id="KW-0408">Iron</keyword>
<accession>A0A2S3V0V2</accession>
<dbReference type="CDD" id="cd00207">
    <property type="entry name" value="fer2"/>
    <property type="match status" value="1"/>
</dbReference>